<dbReference type="PANTHER" id="PTHR33577">
    <property type="entry name" value="STERIGMATOCYSTIN BIOSYNTHESIS PEROXIDASE STCC-RELATED"/>
    <property type="match status" value="1"/>
</dbReference>
<dbReference type="PANTHER" id="PTHR33577:SF1">
    <property type="entry name" value="HEME HALOPEROXIDASE FAMILY PROFILE DOMAIN-CONTAINING PROTEIN"/>
    <property type="match status" value="1"/>
</dbReference>
<protein>
    <recommendedName>
        <fullName evidence="9">Heme haloperoxidase family profile domain-containing protein</fullName>
    </recommendedName>
</protein>
<dbReference type="InterPro" id="IPR000028">
    <property type="entry name" value="Chloroperoxidase"/>
</dbReference>
<keyword evidence="8" id="KW-0732">Signal</keyword>
<keyword evidence="4" id="KW-0479">Metal-binding</keyword>
<evidence type="ECO:0000256" key="6">
    <source>
        <dbReference type="ARBA" id="ARBA00023004"/>
    </source>
</evidence>
<keyword evidence="5" id="KW-0560">Oxidoreductase</keyword>
<evidence type="ECO:0000313" key="10">
    <source>
        <dbReference type="EMBL" id="KAL0061582.1"/>
    </source>
</evidence>
<feature type="domain" description="Heme haloperoxidase family profile" evidence="9">
    <location>
        <begin position="44"/>
        <end position="286"/>
    </location>
</feature>
<evidence type="ECO:0000259" key="9">
    <source>
        <dbReference type="PROSITE" id="PS51405"/>
    </source>
</evidence>
<comment type="cofactor">
    <cofactor evidence="1">
        <name>heme b</name>
        <dbReference type="ChEBI" id="CHEBI:60344"/>
    </cofactor>
</comment>
<keyword evidence="6" id="KW-0408">Iron</keyword>
<dbReference type="PROSITE" id="PS51405">
    <property type="entry name" value="HEME_HALOPEROXIDASE"/>
    <property type="match status" value="1"/>
</dbReference>
<comment type="caution">
    <text evidence="10">The sequence shown here is derived from an EMBL/GenBank/DDBJ whole genome shotgun (WGS) entry which is preliminary data.</text>
</comment>
<evidence type="ECO:0000256" key="4">
    <source>
        <dbReference type="ARBA" id="ARBA00022723"/>
    </source>
</evidence>
<dbReference type="SUPFAM" id="SSF47571">
    <property type="entry name" value="Cloroperoxidase"/>
    <property type="match status" value="1"/>
</dbReference>
<keyword evidence="3" id="KW-0349">Heme</keyword>
<name>A0ABR2ZK73_9AGAR</name>
<evidence type="ECO:0000256" key="8">
    <source>
        <dbReference type="SAM" id="SignalP"/>
    </source>
</evidence>
<comment type="similarity">
    <text evidence="7">Belongs to the chloroperoxidase family.</text>
</comment>
<dbReference type="EMBL" id="JBBXMP010000131">
    <property type="protein sequence ID" value="KAL0061582.1"/>
    <property type="molecule type" value="Genomic_DNA"/>
</dbReference>
<keyword evidence="11" id="KW-1185">Reference proteome</keyword>
<evidence type="ECO:0000256" key="1">
    <source>
        <dbReference type="ARBA" id="ARBA00001970"/>
    </source>
</evidence>
<keyword evidence="2" id="KW-0575">Peroxidase</keyword>
<sequence>MLFHALTIALIAIAQCLTASSSSNLTRRSQARFDPHTQRIDVTGRHKFVPPGHGDLRGPCPGLNALANHNYLPHNGIGTMDQFISANRKVYGMGLDMAIFLAILGSVISGDGTSFSIGGPPPPSTVLLPPLLGHPLGLSGSHNKYETDGSTIRGDLYLTGDNTRLNLTLFKALYDKHSDHYDIPLLNQYRYERFRDSIHHNPYFFNGVISGVGVQPAGYIFPQRFMGNRSLEYPDGIVNRRTLRSFFGVDEDLVYREGWERIPVDWYKRAVGDDYDLASYVLDVLAAALEYPIFLSVGGNTGTVDSFTGVSIEDLTGGVLNAAMLVEGDNLLCFLVEAVVQAVTPDLVKGVVGGGVGLLRSTVEGRGCPPLKEFDVRLLERFPGYVRRK</sequence>
<dbReference type="Proteomes" id="UP001437256">
    <property type="component" value="Unassembled WGS sequence"/>
</dbReference>
<feature type="chain" id="PRO_5046695794" description="Heme haloperoxidase family profile domain-containing protein" evidence="8">
    <location>
        <begin position="19"/>
        <end position="389"/>
    </location>
</feature>
<gene>
    <name evidence="10" type="ORF">AAF712_011609</name>
</gene>
<proteinExistence type="inferred from homology"/>
<reference evidence="10 11" key="1">
    <citation type="submission" date="2024-05" db="EMBL/GenBank/DDBJ databases">
        <title>A draft genome resource for the thread blight pathogen Marasmius tenuissimus strain MS-2.</title>
        <authorList>
            <person name="Yulfo-Soto G.E."/>
            <person name="Baruah I.K."/>
            <person name="Amoako-Attah I."/>
            <person name="Bukari Y."/>
            <person name="Meinhardt L.W."/>
            <person name="Bailey B.A."/>
            <person name="Cohen S.P."/>
        </authorList>
    </citation>
    <scope>NUCLEOTIDE SEQUENCE [LARGE SCALE GENOMIC DNA]</scope>
    <source>
        <strain evidence="10 11">MS-2</strain>
    </source>
</reference>
<accession>A0ABR2ZK73</accession>
<evidence type="ECO:0000256" key="5">
    <source>
        <dbReference type="ARBA" id="ARBA00023002"/>
    </source>
</evidence>
<feature type="signal peptide" evidence="8">
    <location>
        <begin position="1"/>
        <end position="18"/>
    </location>
</feature>
<dbReference type="InterPro" id="IPR036851">
    <property type="entry name" value="Chloroperoxidase-like_sf"/>
</dbReference>
<evidence type="ECO:0000256" key="3">
    <source>
        <dbReference type="ARBA" id="ARBA00022617"/>
    </source>
</evidence>
<evidence type="ECO:0000256" key="2">
    <source>
        <dbReference type="ARBA" id="ARBA00022559"/>
    </source>
</evidence>
<dbReference type="Pfam" id="PF01328">
    <property type="entry name" value="Peroxidase_2"/>
    <property type="match status" value="1"/>
</dbReference>
<organism evidence="10 11">
    <name type="scientific">Marasmius tenuissimus</name>
    <dbReference type="NCBI Taxonomy" id="585030"/>
    <lineage>
        <taxon>Eukaryota</taxon>
        <taxon>Fungi</taxon>
        <taxon>Dikarya</taxon>
        <taxon>Basidiomycota</taxon>
        <taxon>Agaricomycotina</taxon>
        <taxon>Agaricomycetes</taxon>
        <taxon>Agaricomycetidae</taxon>
        <taxon>Agaricales</taxon>
        <taxon>Marasmiineae</taxon>
        <taxon>Marasmiaceae</taxon>
        <taxon>Marasmius</taxon>
    </lineage>
</organism>
<evidence type="ECO:0000256" key="7">
    <source>
        <dbReference type="ARBA" id="ARBA00025795"/>
    </source>
</evidence>
<dbReference type="Gene3D" id="1.10.489.10">
    <property type="entry name" value="Chloroperoxidase-like"/>
    <property type="match status" value="1"/>
</dbReference>
<evidence type="ECO:0000313" key="11">
    <source>
        <dbReference type="Proteomes" id="UP001437256"/>
    </source>
</evidence>